<evidence type="ECO:0000256" key="4">
    <source>
        <dbReference type="ARBA" id="ARBA00022679"/>
    </source>
</evidence>
<dbReference type="GO" id="GO:0004315">
    <property type="term" value="F:3-oxoacyl-[acyl-carrier-protein] synthase activity"/>
    <property type="evidence" value="ECO:0007669"/>
    <property type="project" value="InterPro"/>
</dbReference>
<feature type="active site" evidence="14">
    <location>
        <position position="252"/>
    </location>
</feature>
<dbReference type="SUPFAM" id="SSF53901">
    <property type="entry name" value="Thiolase-like"/>
    <property type="match status" value="1"/>
</dbReference>
<keyword evidence="9 14" id="KW-0012">Acyltransferase</keyword>
<dbReference type="InterPro" id="IPR016039">
    <property type="entry name" value="Thiolase-like"/>
</dbReference>
<dbReference type="InterPro" id="IPR013751">
    <property type="entry name" value="ACP_syn_III_N"/>
</dbReference>
<dbReference type="GO" id="GO:0033818">
    <property type="term" value="F:beta-ketoacyl-acyl-carrier-protein synthase III activity"/>
    <property type="evidence" value="ECO:0007669"/>
    <property type="project" value="UniProtKB-UniRule"/>
</dbReference>
<dbReference type="CDD" id="cd00830">
    <property type="entry name" value="KAS_III"/>
    <property type="match status" value="1"/>
</dbReference>
<comment type="caution">
    <text evidence="17">The sequence shown here is derived from an EMBL/GenBank/DDBJ whole genome shotgun (WGS) entry which is preliminary data.</text>
</comment>
<keyword evidence="6 14" id="KW-0443">Lipid metabolism</keyword>
<evidence type="ECO:0000256" key="2">
    <source>
        <dbReference type="ARBA" id="ARBA00008642"/>
    </source>
</evidence>
<comment type="subunit">
    <text evidence="14">Homodimer.</text>
</comment>
<feature type="domain" description="Beta-ketoacyl-[acyl-carrier-protein] synthase III C-terminal" evidence="15">
    <location>
        <begin position="236"/>
        <end position="325"/>
    </location>
</feature>
<comment type="domain">
    <text evidence="14">The last Arg residue of the ACP-binding site is essential for the weak association between ACP/AcpP and FabH.</text>
</comment>
<dbReference type="InterPro" id="IPR013747">
    <property type="entry name" value="ACP_syn_III_C"/>
</dbReference>
<feature type="region of interest" description="ACP-binding" evidence="14">
    <location>
        <begin position="253"/>
        <end position="257"/>
    </location>
</feature>
<evidence type="ECO:0000313" key="17">
    <source>
        <dbReference type="EMBL" id="MBH1940064.1"/>
    </source>
</evidence>
<dbReference type="GO" id="GO:0006633">
    <property type="term" value="P:fatty acid biosynthetic process"/>
    <property type="evidence" value="ECO:0007669"/>
    <property type="project" value="UniProtKB-UniRule"/>
</dbReference>
<sequence length="328" mass="35422">MRHATITGTGSYVPENVMTNDDLAKLVDTSDEWIASRTGIRERRISTGQNTSDLAYEAAVRALADANLEAADIDLIICATITPDSFMPSVACIVQDRLGADKAAAFDITAACTGMIYAMVTAEKFIASGMYQKVLVIGAETLSKVLDWEDRSTCVLFGDGAGAVVLSASEHKKGIMAAHLLSDGSKQSLLTCPAVPLSDLYSKEGKRNFNPVIAMQGQEVFKFAVRTVTENINAVLRDTSLKAEDIQFIIPHQANRRIIEQAAKFCNVPIEKFYINLDRFGNTSAATIGIALDEMAQNKELKQGDKIILVGFGGGMTSGAVLLEWDKD</sequence>
<keyword evidence="3 14" id="KW-0444">Lipid biosynthesis</keyword>
<dbReference type="AlphaFoldDB" id="A0A8J7H164"/>
<dbReference type="HAMAP" id="MF_01815">
    <property type="entry name" value="FabH"/>
    <property type="match status" value="1"/>
</dbReference>
<keyword evidence="5 14" id="KW-0276">Fatty acid metabolism</keyword>
<dbReference type="FunFam" id="3.40.47.10:FF:000004">
    <property type="entry name" value="3-oxoacyl-[acyl-carrier-protein] synthase 3"/>
    <property type="match status" value="1"/>
</dbReference>
<accession>A0A8J7H164</accession>
<reference evidence="17" key="1">
    <citation type="submission" date="2020-12" db="EMBL/GenBank/DDBJ databases">
        <title>M. sibirica DSM 26468T genome.</title>
        <authorList>
            <person name="Thieme N."/>
            <person name="Rettenmaier R."/>
            <person name="Zverlov V."/>
            <person name="Liebl W."/>
        </authorList>
    </citation>
    <scope>NUCLEOTIDE SEQUENCE</scope>
    <source>
        <strain evidence="17">DSM 26468</strain>
    </source>
</reference>
<dbReference type="PANTHER" id="PTHR43091:SF1">
    <property type="entry name" value="BETA-KETOACYL-[ACYL-CARRIER-PROTEIN] SYNTHASE III, CHLOROPLASTIC"/>
    <property type="match status" value="1"/>
</dbReference>
<keyword evidence="14" id="KW-0963">Cytoplasm</keyword>
<comment type="subcellular location">
    <subcellularLocation>
        <location evidence="14">Cytoplasm</location>
    </subcellularLocation>
</comment>
<protein>
    <recommendedName>
        <fullName evidence="14">Beta-ketoacyl-[acyl-carrier-protein] synthase III</fullName>
        <shortName evidence="14">Beta-ketoacyl-ACP synthase III</shortName>
        <shortName evidence="14">KAS III</shortName>
        <ecNumber evidence="14">2.3.1.180</ecNumber>
    </recommendedName>
    <alternativeName>
        <fullName evidence="14">3-oxoacyl-[acyl-carrier-protein] synthase 3</fullName>
    </alternativeName>
    <alternativeName>
        <fullName evidence="14">3-oxoacyl-[acyl-carrier-protein] synthase III</fullName>
    </alternativeName>
</protein>
<proteinExistence type="inferred from homology"/>
<feature type="active site" evidence="14">
    <location>
        <position position="282"/>
    </location>
</feature>
<dbReference type="NCBIfam" id="TIGR00747">
    <property type="entry name" value="fabH"/>
    <property type="match status" value="1"/>
</dbReference>
<dbReference type="PANTHER" id="PTHR43091">
    <property type="entry name" value="3-OXOACYL-[ACYL-CARRIER-PROTEIN] SYNTHASE"/>
    <property type="match status" value="1"/>
</dbReference>
<evidence type="ECO:0000256" key="7">
    <source>
        <dbReference type="ARBA" id="ARBA00023160"/>
    </source>
</evidence>
<dbReference type="NCBIfam" id="NF006829">
    <property type="entry name" value="PRK09352.1"/>
    <property type="match status" value="1"/>
</dbReference>
<keyword evidence="8 14" id="KW-0511">Multifunctional enzyme</keyword>
<evidence type="ECO:0000256" key="6">
    <source>
        <dbReference type="ARBA" id="ARBA00023098"/>
    </source>
</evidence>
<organism evidence="17 18">
    <name type="scientific">Mobilitalea sibirica</name>
    <dbReference type="NCBI Taxonomy" id="1462919"/>
    <lineage>
        <taxon>Bacteria</taxon>
        <taxon>Bacillati</taxon>
        <taxon>Bacillota</taxon>
        <taxon>Clostridia</taxon>
        <taxon>Lachnospirales</taxon>
        <taxon>Lachnospiraceae</taxon>
        <taxon>Mobilitalea</taxon>
    </lineage>
</organism>
<feature type="active site" evidence="14">
    <location>
        <position position="112"/>
    </location>
</feature>
<keyword evidence="7 14" id="KW-0275">Fatty acid biosynthesis</keyword>
<evidence type="ECO:0000256" key="12">
    <source>
        <dbReference type="ARBA" id="ARBA00052467"/>
    </source>
</evidence>
<gene>
    <name evidence="14" type="primary">fabH</name>
    <name evidence="17" type="ORF">I5677_04035</name>
</gene>
<evidence type="ECO:0000256" key="11">
    <source>
        <dbReference type="ARBA" id="ARBA00052407"/>
    </source>
</evidence>
<comment type="catalytic activity">
    <reaction evidence="13">
        <text>3-methylbutanoyl-CoA + malonyl-[ACP] + H(+) = 5-methyl-3-oxohexanoyl-[ACP] + CO2 + CoA</text>
        <dbReference type="Rhea" id="RHEA:42272"/>
        <dbReference type="Rhea" id="RHEA-COMP:9623"/>
        <dbReference type="Rhea" id="RHEA-COMP:9941"/>
        <dbReference type="ChEBI" id="CHEBI:15378"/>
        <dbReference type="ChEBI" id="CHEBI:16526"/>
        <dbReference type="ChEBI" id="CHEBI:57287"/>
        <dbReference type="ChEBI" id="CHEBI:57345"/>
        <dbReference type="ChEBI" id="CHEBI:78449"/>
        <dbReference type="ChEBI" id="CHEBI:78822"/>
        <dbReference type="EC" id="2.3.1.300"/>
    </reaction>
    <physiologicalReaction direction="left-to-right" evidence="13">
        <dbReference type="Rhea" id="RHEA:42273"/>
    </physiologicalReaction>
</comment>
<evidence type="ECO:0000313" key="18">
    <source>
        <dbReference type="Proteomes" id="UP000623269"/>
    </source>
</evidence>
<comment type="pathway">
    <text evidence="1 14">Lipid metabolism; fatty acid biosynthesis.</text>
</comment>
<evidence type="ECO:0000256" key="5">
    <source>
        <dbReference type="ARBA" id="ARBA00022832"/>
    </source>
</evidence>
<name>A0A8J7H164_9FIRM</name>
<feature type="domain" description="Beta-ketoacyl-[acyl-carrier-protein] synthase III N-terminal" evidence="16">
    <location>
        <begin position="106"/>
        <end position="184"/>
    </location>
</feature>
<comment type="catalytic activity">
    <reaction evidence="12">
        <text>2-methylpropanoyl-CoA + malonyl-[ACP] + H(+) = 4-methyl-3-oxopentanoyl-[ACP] + CO2 + CoA</text>
        <dbReference type="Rhea" id="RHEA:42268"/>
        <dbReference type="Rhea" id="RHEA-COMP:9623"/>
        <dbReference type="Rhea" id="RHEA-COMP:9940"/>
        <dbReference type="ChEBI" id="CHEBI:15378"/>
        <dbReference type="ChEBI" id="CHEBI:16526"/>
        <dbReference type="ChEBI" id="CHEBI:57287"/>
        <dbReference type="ChEBI" id="CHEBI:57338"/>
        <dbReference type="ChEBI" id="CHEBI:78449"/>
        <dbReference type="ChEBI" id="CHEBI:78820"/>
        <dbReference type="EC" id="2.3.1.300"/>
    </reaction>
    <physiologicalReaction direction="left-to-right" evidence="12">
        <dbReference type="Rhea" id="RHEA:42269"/>
    </physiologicalReaction>
</comment>
<dbReference type="Proteomes" id="UP000623269">
    <property type="component" value="Unassembled WGS sequence"/>
</dbReference>
<dbReference type="Pfam" id="PF08545">
    <property type="entry name" value="ACP_syn_III"/>
    <property type="match status" value="1"/>
</dbReference>
<dbReference type="Gene3D" id="3.40.47.10">
    <property type="match status" value="1"/>
</dbReference>
<dbReference type="EMBL" id="JAEAGR010000003">
    <property type="protein sequence ID" value="MBH1940064.1"/>
    <property type="molecule type" value="Genomic_DNA"/>
</dbReference>
<comment type="catalytic activity">
    <reaction evidence="10">
        <text>malonyl-[ACP] + acetyl-CoA + H(+) = 3-oxobutanoyl-[ACP] + CO2 + CoA</text>
        <dbReference type="Rhea" id="RHEA:12080"/>
        <dbReference type="Rhea" id="RHEA-COMP:9623"/>
        <dbReference type="Rhea" id="RHEA-COMP:9625"/>
        <dbReference type="ChEBI" id="CHEBI:15378"/>
        <dbReference type="ChEBI" id="CHEBI:16526"/>
        <dbReference type="ChEBI" id="CHEBI:57287"/>
        <dbReference type="ChEBI" id="CHEBI:57288"/>
        <dbReference type="ChEBI" id="CHEBI:78449"/>
        <dbReference type="ChEBI" id="CHEBI:78450"/>
        <dbReference type="EC" id="2.3.1.180"/>
    </reaction>
    <physiologicalReaction direction="left-to-right" evidence="10">
        <dbReference type="Rhea" id="RHEA:12081"/>
    </physiologicalReaction>
</comment>
<evidence type="ECO:0000256" key="1">
    <source>
        <dbReference type="ARBA" id="ARBA00005194"/>
    </source>
</evidence>
<evidence type="ECO:0000256" key="13">
    <source>
        <dbReference type="ARBA" id="ARBA00052985"/>
    </source>
</evidence>
<dbReference type="GO" id="GO:0005737">
    <property type="term" value="C:cytoplasm"/>
    <property type="evidence" value="ECO:0007669"/>
    <property type="project" value="UniProtKB-SubCell"/>
</dbReference>
<evidence type="ECO:0000259" key="15">
    <source>
        <dbReference type="Pfam" id="PF08541"/>
    </source>
</evidence>
<evidence type="ECO:0000256" key="3">
    <source>
        <dbReference type="ARBA" id="ARBA00022516"/>
    </source>
</evidence>
<dbReference type="Pfam" id="PF08541">
    <property type="entry name" value="ACP_syn_III_C"/>
    <property type="match status" value="1"/>
</dbReference>
<dbReference type="InterPro" id="IPR004655">
    <property type="entry name" value="FabH"/>
</dbReference>
<evidence type="ECO:0000256" key="14">
    <source>
        <dbReference type="HAMAP-Rule" id="MF_01815"/>
    </source>
</evidence>
<evidence type="ECO:0000256" key="8">
    <source>
        <dbReference type="ARBA" id="ARBA00023268"/>
    </source>
</evidence>
<evidence type="ECO:0000256" key="9">
    <source>
        <dbReference type="ARBA" id="ARBA00023315"/>
    </source>
</evidence>
<dbReference type="EC" id="2.3.1.180" evidence="14"/>
<comment type="similarity">
    <text evidence="2 14">Belongs to the thiolase-like superfamily. FabH family.</text>
</comment>
<comment type="function">
    <text evidence="14">Catalyzes the condensation reaction of fatty acid synthesis by the addition to an acyl acceptor of two carbons from malonyl-ACP. Catalyzes the first condensation reaction which initiates fatty acid synthesis and may therefore play a role in governing the total rate of fatty acid production. Possesses both acetoacetyl-ACP synthase and acetyl transacylase activities. Its substrate specificity determines the biosynthesis of branched-chain and/or straight-chain of fatty acids.</text>
</comment>
<comment type="catalytic activity">
    <reaction evidence="11">
        <text>(2S)-2-methylbutanoyl-CoA + malonyl-[ACP] + H(+) = (4S)-4-methyl-3-oxohexanoyl-[ACP] + CO2 + CoA</text>
        <dbReference type="Rhea" id="RHEA:42276"/>
        <dbReference type="Rhea" id="RHEA-COMP:9623"/>
        <dbReference type="Rhea" id="RHEA-COMP:17148"/>
        <dbReference type="ChEBI" id="CHEBI:15378"/>
        <dbReference type="ChEBI" id="CHEBI:16526"/>
        <dbReference type="ChEBI" id="CHEBI:57287"/>
        <dbReference type="ChEBI" id="CHEBI:78449"/>
        <dbReference type="ChEBI" id="CHEBI:88166"/>
        <dbReference type="ChEBI" id="CHEBI:167462"/>
        <dbReference type="EC" id="2.3.1.300"/>
    </reaction>
    <physiologicalReaction direction="left-to-right" evidence="11">
        <dbReference type="Rhea" id="RHEA:42277"/>
    </physiologicalReaction>
</comment>
<keyword evidence="18" id="KW-1185">Reference proteome</keyword>
<keyword evidence="4 14" id="KW-0808">Transferase</keyword>
<evidence type="ECO:0000259" key="16">
    <source>
        <dbReference type="Pfam" id="PF08545"/>
    </source>
</evidence>
<evidence type="ECO:0000256" key="10">
    <source>
        <dbReference type="ARBA" id="ARBA00051096"/>
    </source>
</evidence>
<dbReference type="UniPathway" id="UPA00094"/>